<reference evidence="1 2" key="1">
    <citation type="submission" date="2019-10" db="EMBL/GenBank/DDBJ databases">
        <authorList>
            <person name="Blom J."/>
        </authorList>
    </citation>
    <scope>NUCLEOTIDE SEQUENCE [LARGE SCALE GENOMIC DNA]</scope>
    <source>
        <strain evidence="1 2">ES3154-GLU</strain>
    </source>
</reference>
<proteinExistence type="predicted"/>
<accession>A0A6I8M4U2</accession>
<dbReference type="EMBL" id="CABWIB010000001">
    <property type="protein sequence ID" value="VWL84924.1"/>
    <property type="molecule type" value="Genomic_DNA"/>
</dbReference>
<protein>
    <submittedName>
        <fullName evidence="1">Uncharacterized protein</fullName>
    </submittedName>
</protein>
<dbReference type="AlphaFoldDB" id="A0A6I8M4U2"/>
<dbReference type="Proteomes" id="UP000419017">
    <property type="component" value="Unassembled WGS sequence"/>
</dbReference>
<sequence>MKKTNLNINNYSSIENYFIEFDRKNKNYLHISSKFIFFKLKKELEKRKVNFRITDLVSLFEKNMEILTTFNSKNHKIIPCNSKKGFKIKYTSFKNFSISNFNNLSDEDKFNTIFDNIILSSPKINKEKYTIFFKNKRQANENFRCIKYVNQKNLIKFKYNRKLKSNIKFNVRKKKNADLNIIVLDLEIDELEYLFKIISVIFKNHKFKISISKDIYKLTKYDESTINIFLTYDSSIITYGEWLNENRHILSIKNLHKDLYSLLSTNPNILFLSKNTKHLVISDKKSIYNQKSFVSNRISTFIDLLEKGVQ</sequence>
<evidence type="ECO:0000313" key="1">
    <source>
        <dbReference type="EMBL" id="VWL84924.1"/>
    </source>
</evidence>
<gene>
    <name evidence="1" type="ORF">OMES3154_00181</name>
</gene>
<keyword evidence="2" id="KW-1185">Reference proteome</keyword>
<organism evidence="1 2">
    <name type="scientific">Oceanivirga miroungae</name>
    <dbReference type="NCBI Taxonomy" id="1130046"/>
    <lineage>
        <taxon>Bacteria</taxon>
        <taxon>Fusobacteriati</taxon>
        <taxon>Fusobacteriota</taxon>
        <taxon>Fusobacteriia</taxon>
        <taxon>Fusobacteriales</taxon>
        <taxon>Leptotrichiaceae</taxon>
        <taxon>Oceanivirga</taxon>
    </lineage>
</organism>
<name>A0A6I8M4U2_9FUSO</name>
<dbReference type="RefSeq" id="WP_156682974.1">
    <property type="nucleotide sequence ID" value="NZ_CABWIB010000001.1"/>
</dbReference>
<evidence type="ECO:0000313" key="2">
    <source>
        <dbReference type="Proteomes" id="UP000419017"/>
    </source>
</evidence>